<dbReference type="SUPFAM" id="SSF52540">
    <property type="entry name" value="P-loop containing nucleoside triphosphate hydrolases"/>
    <property type="match status" value="1"/>
</dbReference>
<dbReference type="InterPro" id="IPR027417">
    <property type="entry name" value="P-loop_NTPase"/>
</dbReference>
<dbReference type="RefSeq" id="WP_172242236.1">
    <property type="nucleotide sequence ID" value="NZ_BMDD01000002.1"/>
</dbReference>
<sequence length="396" mass="43284">MRNLQITLAVADEQYIEPFLLYARTGEFAKQVSVRAFSKVEAFLAAMGEGRPDFVLGEPDFLSPWLASEGGKGVPWAVLGGGEESIALGGPVLLPFQPLNLLLTAVMDLAGSAQASSANGALTLSGKAEVLAVYSAAAGAGKTTVALNLAKQLGGRGLKVFYLNLETVDSSVTFRSGSGGHQGREGGLPELLYDLRAARETGELFRSPLSRYASFQERMKCASFPPLDRPDELLQMDQADTTALIDYLAASDMCDIIVADTDTESHERSEALLDRADRVLWMLTDDLLHLQKAAGWMNHWETRQPERFYALLGKSHFIVNRYGDHLENTLPRPEIRPFAFLSYIPSWKYVSREDVLLGSPIFQRDILALCEQLGLGERGNRSATGRELAQAAGGWQ</sequence>
<name>A0ABQ1ZU20_9BACL</name>
<dbReference type="Gene3D" id="3.40.50.300">
    <property type="entry name" value="P-loop containing nucleotide triphosphate hydrolases"/>
    <property type="match status" value="1"/>
</dbReference>
<evidence type="ECO:0000313" key="2">
    <source>
        <dbReference type="Proteomes" id="UP000605427"/>
    </source>
</evidence>
<keyword evidence="2" id="KW-1185">Reference proteome</keyword>
<evidence type="ECO:0000313" key="1">
    <source>
        <dbReference type="EMBL" id="GGH75696.1"/>
    </source>
</evidence>
<evidence type="ECO:0008006" key="3">
    <source>
        <dbReference type="Google" id="ProtNLM"/>
    </source>
</evidence>
<dbReference type="Gene3D" id="3.40.50.10850">
    <property type="entry name" value="Ntrc-like two-domain protein"/>
    <property type="match status" value="1"/>
</dbReference>
<organism evidence="1 2">
    <name type="scientific">Saccharibacillus endophyticus</name>
    <dbReference type="NCBI Taxonomy" id="2060666"/>
    <lineage>
        <taxon>Bacteria</taxon>
        <taxon>Bacillati</taxon>
        <taxon>Bacillota</taxon>
        <taxon>Bacilli</taxon>
        <taxon>Bacillales</taxon>
        <taxon>Paenibacillaceae</taxon>
        <taxon>Saccharibacillus</taxon>
    </lineage>
</organism>
<proteinExistence type="predicted"/>
<accession>A0ABQ1ZU20</accession>
<dbReference type="Proteomes" id="UP000605427">
    <property type="component" value="Unassembled WGS sequence"/>
</dbReference>
<protein>
    <recommendedName>
        <fullName evidence="3">CobQ/CobB/MinD/ParA nucleotide binding domain-containing protein</fullName>
    </recommendedName>
</protein>
<dbReference type="EMBL" id="BMDD01000002">
    <property type="protein sequence ID" value="GGH75696.1"/>
    <property type="molecule type" value="Genomic_DNA"/>
</dbReference>
<gene>
    <name evidence="1" type="ORF">GCM10007362_17010</name>
</gene>
<comment type="caution">
    <text evidence="1">The sequence shown here is derived from an EMBL/GenBank/DDBJ whole genome shotgun (WGS) entry which is preliminary data.</text>
</comment>
<reference evidence="2" key="1">
    <citation type="journal article" date="2019" name="Int. J. Syst. Evol. Microbiol.">
        <title>The Global Catalogue of Microorganisms (GCM) 10K type strain sequencing project: providing services to taxonomists for standard genome sequencing and annotation.</title>
        <authorList>
            <consortium name="The Broad Institute Genomics Platform"/>
            <consortium name="The Broad Institute Genome Sequencing Center for Infectious Disease"/>
            <person name="Wu L."/>
            <person name="Ma J."/>
        </authorList>
    </citation>
    <scope>NUCLEOTIDE SEQUENCE [LARGE SCALE GENOMIC DNA]</scope>
    <source>
        <strain evidence="2">CCM 8702</strain>
    </source>
</reference>